<dbReference type="RefSeq" id="WP_115169399.1">
    <property type="nucleotide sequence ID" value="NZ_UGYW01000002.1"/>
</dbReference>
<proteinExistence type="inferred from homology"/>
<dbReference type="InterPro" id="IPR000380">
    <property type="entry name" value="Topo_IA"/>
</dbReference>
<dbReference type="GO" id="GO:0046872">
    <property type="term" value="F:metal ion binding"/>
    <property type="evidence" value="ECO:0007669"/>
    <property type="project" value="UniProtKB-KW"/>
</dbReference>
<dbReference type="GO" id="GO:0006265">
    <property type="term" value="P:DNA topological change"/>
    <property type="evidence" value="ECO:0007669"/>
    <property type="project" value="InterPro"/>
</dbReference>
<evidence type="ECO:0000256" key="8">
    <source>
        <dbReference type="ARBA" id="ARBA00030003"/>
    </source>
</evidence>
<dbReference type="InterPro" id="IPR005738">
    <property type="entry name" value="TopoIII"/>
</dbReference>
<evidence type="ECO:0000256" key="1">
    <source>
        <dbReference type="ARBA" id="ARBA00000213"/>
    </source>
</evidence>
<dbReference type="CDD" id="cd03362">
    <property type="entry name" value="TOPRIM_TopoIA_TopoIII"/>
    <property type="match status" value="1"/>
</dbReference>
<dbReference type="PANTHER" id="PTHR11390">
    <property type="entry name" value="PROKARYOTIC DNA TOPOISOMERASE"/>
    <property type="match status" value="1"/>
</dbReference>
<dbReference type="NCBIfam" id="NF005829">
    <property type="entry name" value="PRK07726.1"/>
    <property type="match status" value="1"/>
</dbReference>
<keyword evidence="6" id="KW-0238">DNA-binding</keyword>
<dbReference type="GO" id="GO:0043597">
    <property type="term" value="C:cytoplasmic replication fork"/>
    <property type="evidence" value="ECO:0007669"/>
    <property type="project" value="TreeGrafter"/>
</dbReference>
<evidence type="ECO:0000256" key="3">
    <source>
        <dbReference type="ARBA" id="ARBA00012891"/>
    </source>
</evidence>
<dbReference type="GO" id="GO:0003917">
    <property type="term" value="F:DNA topoisomerase type I (single strand cut, ATP-independent) activity"/>
    <property type="evidence" value="ECO:0007669"/>
    <property type="project" value="UniProtKB-EC"/>
</dbReference>
<evidence type="ECO:0000256" key="2">
    <source>
        <dbReference type="ARBA" id="ARBA00009446"/>
    </source>
</evidence>
<keyword evidence="7 13" id="KW-0413">Isomerase</keyword>
<dbReference type="NCBIfam" id="TIGR01056">
    <property type="entry name" value="topB"/>
    <property type="match status" value="1"/>
</dbReference>
<dbReference type="InterPro" id="IPR023405">
    <property type="entry name" value="Topo_IA_core_domain"/>
</dbReference>
<dbReference type="SMART" id="SM00493">
    <property type="entry name" value="TOPRIM"/>
    <property type="match status" value="1"/>
</dbReference>
<organism evidence="13 14">
    <name type="scientific">Sphingobacterium spiritivorum</name>
    <name type="common">Flavobacterium spiritivorum</name>
    <dbReference type="NCBI Taxonomy" id="258"/>
    <lineage>
        <taxon>Bacteria</taxon>
        <taxon>Pseudomonadati</taxon>
        <taxon>Bacteroidota</taxon>
        <taxon>Sphingobacteriia</taxon>
        <taxon>Sphingobacteriales</taxon>
        <taxon>Sphingobacteriaceae</taxon>
        <taxon>Sphingobacterium</taxon>
    </lineage>
</organism>
<dbReference type="SMART" id="SM00436">
    <property type="entry name" value="TOP1Bc"/>
    <property type="match status" value="1"/>
</dbReference>
<dbReference type="GO" id="GO:0006281">
    <property type="term" value="P:DNA repair"/>
    <property type="evidence" value="ECO:0007669"/>
    <property type="project" value="TreeGrafter"/>
</dbReference>
<dbReference type="Gene3D" id="1.10.290.10">
    <property type="entry name" value="Topoisomerase I, domain 4"/>
    <property type="match status" value="1"/>
</dbReference>
<evidence type="ECO:0000256" key="11">
    <source>
        <dbReference type="ARBA" id="ARBA00032877"/>
    </source>
</evidence>
<evidence type="ECO:0000256" key="9">
    <source>
        <dbReference type="ARBA" id="ARBA00031985"/>
    </source>
</evidence>
<dbReference type="Pfam" id="PF01751">
    <property type="entry name" value="Toprim"/>
    <property type="match status" value="1"/>
</dbReference>
<evidence type="ECO:0000256" key="6">
    <source>
        <dbReference type="ARBA" id="ARBA00023125"/>
    </source>
</evidence>
<evidence type="ECO:0000256" key="10">
    <source>
        <dbReference type="ARBA" id="ARBA00032235"/>
    </source>
</evidence>
<dbReference type="GO" id="GO:0006310">
    <property type="term" value="P:DNA recombination"/>
    <property type="evidence" value="ECO:0007669"/>
    <property type="project" value="TreeGrafter"/>
</dbReference>
<dbReference type="InterPro" id="IPR006171">
    <property type="entry name" value="TOPRIM_dom"/>
</dbReference>
<evidence type="ECO:0000256" key="4">
    <source>
        <dbReference type="ARBA" id="ARBA00022723"/>
    </source>
</evidence>
<dbReference type="Gene3D" id="2.70.20.10">
    <property type="entry name" value="Topoisomerase I, domain 3"/>
    <property type="match status" value="1"/>
</dbReference>
<dbReference type="Gene3D" id="3.40.50.140">
    <property type="match status" value="1"/>
</dbReference>
<dbReference type="Proteomes" id="UP000254893">
    <property type="component" value="Unassembled WGS sequence"/>
</dbReference>
<dbReference type="InterPro" id="IPR025589">
    <property type="entry name" value="Toprim_C_rpt"/>
</dbReference>
<dbReference type="EC" id="5.6.2.1" evidence="3"/>
<dbReference type="InterPro" id="IPR013825">
    <property type="entry name" value="Topo_IA_cen_sub2"/>
</dbReference>
<comment type="similarity">
    <text evidence="2">Belongs to the type IA topoisomerase family.</text>
</comment>
<name>A0A380BM39_SPHSI</name>
<sequence>MKTIIAEKPIVAREIAGLVGASNKKDGYLTGNGYFVTWAFGHLIGLGMPEDYGVSGFDKASLPMLPNPFLLTVRKVKKDKGYTADTGALKQLKVIEQLFNRSNSIIVATDAGREGELIFRYIYEYLKCNKPFERLWISSLTEKAIKQGFDNLKDGKQFDGLYQAAQGRSRADWLVGINATQALSIAAGNGIYSLGRVQTPTLALICKRYLENKNFSVKKYWQIQLSHNKELIDFKSLSKTKWEDQKLADDTLKAIQRSKTATVTSVETKSITEQPPLLFDLTGLQKEANKKLNLSAEETLNIAQSLYERKFITYPRTGSKYIPEDMWAEIPNLVRALQDSETCKQAVGKLKWGRFNKRIVNDLRVTDHHGLLITDKIPSALNAKENSVYDMIAFRLLEALSQACIKEITDVGLQALHYDFTVKGCKVIEAGWRSIKGSFSDDNTEPVQDLPELKKGDELKIKEASVLEKKTKPPGLYTEAGLLSAMETAGKEIENEDERKVLQNIGIGTPATRSAIIETLFTRNYIQREKKSLIPTEKGLQVYELVKDRKIADVAMTAEWELALQKIENNEADAEAFQKEMETYASSITNELLQTSIAQNNLPKLVCPKCKSQQLIIRDKIVKCPDEVCNWLQFRNVCGVQIGLADIENLVNKKKTSLIKGMKSKAGKKFDAYIVLNEDCKTSFEFAKNKSYKK</sequence>
<evidence type="ECO:0000259" key="12">
    <source>
        <dbReference type="PROSITE" id="PS52039"/>
    </source>
</evidence>
<accession>A0A380BM39</accession>
<dbReference type="Pfam" id="PF13342">
    <property type="entry name" value="Toprim_Crpt"/>
    <property type="match status" value="1"/>
</dbReference>
<evidence type="ECO:0000313" key="13">
    <source>
        <dbReference type="EMBL" id="SUJ02624.1"/>
    </source>
</evidence>
<dbReference type="SUPFAM" id="SSF56712">
    <property type="entry name" value="Prokaryotic type I DNA topoisomerase"/>
    <property type="match status" value="1"/>
</dbReference>
<reference evidence="13 14" key="1">
    <citation type="submission" date="2018-06" db="EMBL/GenBank/DDBJ databases">
        <authorList>
            <consortium name="Pathogen Informatics"/>
            <person name="Doyle S."/>
        </authorList>
    </citation>
    <scope>NUCLEOTIDE SEQUENCE [LARGE SCALE GENOMIC DNA]</scope>
    <source>
        <strain evidence="13 14">NCTC11388</strain>
    </source>
</reference>
<evidence type="ECO:0000256" key="5">
    <source>
        <dbReference type="ARBA" id="ARBA00023029"/>
    </source>
</evidence>
<dbReference type="PROSITE" id="PS52039">
    <property type="entry name" value="TOPO_IA_2"/>
    <property type="match status" value="1"/>
</dbReference>
<protein>
    <recommendedName>
        <fullName evidence="3">DNA topoisomerase</fullName>
        <ecNumber evidence="3">5.6.2.1</ecNumber>
    </recommendedName>
    <alternativeName>
        <fullName evidence="11">Omega-protein</fullName>
    </alternativeName>
    <alternativeName>
        <fullName evidence="10">Relaxing enzyme</fullName>
    </alternativeName>
    <alternativeName>
        <fullName evidence="8">Swivelase</fullName>
    </alternativeName>
    <alternativeName>
        <fullName evidence="9">Untwisting enzyme</fullName>
    </alternativeName>
</protein>
<evidence type="ECO:0000313" key="14">
    <source>
        <dbReference type="Proteomes" id="UP000254893"/>
    </source>
</evidence>
<dbReference type="GO" id="GO:0003677">
    <property type="term" value="F:DNA binding"/>
    <property type="evidence" value="ECO:0007669"/>
    <property type="project" value="UniProtKB-KW"/>
</dbReference>
<dbReference type="InterPro" id="IPR003601">
    <property type="entry name" value="Topo_IA_2"/>
</dbReference>
<keyword evidence="4" id="KW-0479">Metal-binding</keyword>
<dbReference type="InterPro" id="IPR013824">
    <property type="entry name" value="Topo_IA_cen_sub1"/>
</dbReference>
<dbReference type="PANTHER" id="PTHR11390:SF21">
    <property type="entry name" value="DNA TOPOISOMERASE 3-ALPHA"/>
    <property type="match status" value="1"/>
</dbReference>
<dbReference type="AlphaFoldDB" id="A0A380BM39"/>
<evidence type="ECO:0000256" key="7">
    <source>
        <dbReference type="ARBA" id="ARBA00023235"/>
    </source>
</evidence>
<gene>
    <name evidence="13" type="primary">topB_1</name>
    <name evidence="13" type="ORF">NCTC11388_01123</name>
</gene>
<dbReference type="InterPro" id="IPR013826">
    <property type="entry name" value="Topo_IA_cen_sub3"/>
</dbReference>
<dbReference type="InterPro" id="IPR013497">
    <property type="entry name" value="Topo_IA_cen"/>
</dbReference>
<dbReference type="Pfam" id="PF01131">
    <property type="entry name" value="Topoisom_bac"/>
    <property type="match status" value="1"/>
</dbReference>
<dbReference type="SMART" id="SM00437">
    <property type="entry name" value="TOP1Ac"/>
    <property type="match status" value="1"/>
</dbReference>
<dbReference type="Gene3D" id="1.10.460.10">
    <property type="entry name" value="Topoisomerase I, domain 2"/>
    <property type="match status" value="1"/>
</dbReference>
<dbReference type="PRINTS" id="PR00417">
    <property type="entry name" value="PRTPISMRASEI"/>
</dbReference>
<keyword evidence="5" id="KW-0799">Topoisomerase</keyword>
<feature type="domain" description="Topo IA-type catalytic" evidence="12">
    <location>
        <begin position="158"/>
        <end position="589"/>
    </location>
</feature>
<dbReference type="CDD" id="cd00186">
    <property type="entry name" value="TOP1Ac"/>
    <property type="match status" value="1"/>
</dbReference>
<dbReference type="InterPro" id="IPR034144">
    <property type="entry name" value="TOPRIM_TopoIII"/>
</dbReference>
<dbReference type="EMBL" id="UGYW01000002">
    <property type="protein sequence ID" value="SUJ02624.1"/>
    <property type="molecule type" value="Genomic_DNA"/>
</dbReference>
<dbReference type="InterPro" id="IPR003602">
    <property type="entry name" value="Topo_IA_DNA-bd_dom"/>
</dbReference>
<comment type="catalytic activity">
    <reaction evidence="1">
        <text>ATP-independent breakage of single-stranded DNA, followed by passage and rejoining.</text>
        <dbReference type="EC" id="5.6.2.1"/>
    </reaction>
</comment>